<dbReference type="AlphaFoldDB" id="A0A2R6NMB0"/>
<evidence type="ECO:0000313" key="2">
    <source>
        <dbReference type="EMBL" id="PSR73162.1"/>
    </source>
</evidence>
<comment type="caution">
    <text evidence="2">The sequence shown here is derived from an EMBL/GenBank/DDBJ whole genome shotgun (WGS) entry which is preliminary data.</text>
</comment>
<dbReference type="STRING" id="98765.A0A2R6NMB0"/>
<feature type="region of interest" description="Disordered" evidence="1">
    <location>
        <begin position="283"/>
        <end position="312"/>
    </location>
</feature>
<reference evidence="2 3" key="1">
    <citation type="submission" date="2018-02" db="EMBL/GenBank/DDBJ databases">
        <title>Genome sequence of the basidiomycete white-rot fungus Phlebia centrifuga.</title>
        <authorList>
            <person name="Granchi Z."/>
            <person name="Peng M."/>
            <person name="de Vries R.P."/>
            <person name="Hilden K."/>
            <person name="Makela M.R."/>
            <person name="Grigoriev I."/>
            <person name="Riley R."/>
        </authorList>
    </citation>
    <scope>NUCLEOTIDE SEQUENCE [LARGE SCALE GENOMIC DNA]</scope>
    <source>
        <strain evidence="2 3">FBCC195</strain>
    </source>
</reference>
<dbReference type="Proteomes" id="UP000186601">
    <property type="component" value="Unassembled WGS sequence"/>
</dbReference>
<keyword evidence="3" id="KW-1185">Reference proteome</keyword>
<sequence>MQPLQPIGALSALTSGYRPASRWVGLQTPNPHSAIIHVTLNIPPLNCPLSAFTTAFIFDDPVFALLRQEVHGRPPAHSQGSSMSRPSTSHQPSTAYTNGVKRSHVIDEKYEDPSYVGLPSNDQNAWYYPSHGYNSDGDDDDDDVHYTAPVGNWGRKTLRDARWISRGKITAWGPDVENWEDQVEERARKRIKFLLPPSPELDAPITLPHLRSPTPPLTAPYPIPSSQHLTYTSFVLDKSVTQTCRSPLLEELEESTNSLIEGVAPFRRALGRLFQAIAEDPDKEPVGGAVIPKREDEDLDGDGDRQRRFARAPDLTPVTHKLFLARYPNHAEQPYESSQFTQPEMPLETLEKSLAILRDLADDGREYVERLEEIREGLGEVRKQRNAVWDTVREKAIKELQQTAAATASAL</sequence>
<organism evidence="2 3">
    <name type="scientific">Hermanssonia centrifuga</name>
    <dbReference type="NCBI Taxonomy" id="98765"/>
    <lineage>
        <taxon>Eukaryota</taxon>
        <taxon>Fungi</taxon>
        <taxon>Dikarya</taxon>
        <taxon>Basidiomycota</taxon>
        <taxon>Agaricomycotina</taxon>
        <taxon>Agaricomycetes</taxon>
        <taxon>Polyporales</taxon>
        <taxon>Meruliaceae</taxon>
        <taxon>Hermanssonia</taxon>
    </lineage>
</organism>
<protein>
    <submittedName>
        <fullName evidence="2">Uncharacterized protein</fullName>
    </submittedName>
</protein>
<evidence type="ECO:0000313" key="3">
    <source>
        <dbReference type="Proteomes" id="UP000186601"/>
    </source>
</evidence>
<feature type="compositionally biased region" description="Polar residues" evidence="1">
    <location>
        <begin position="78"/>
        <end position="97"/>
    </location>
</feature>
<proteinExistence type="predicted"/>
<feature type="region of interest" description="Disordered" evidence="1">
    <location>
        <begin position="72"/>
        <end position="102"/>
    </location>
</feature>
<feature type="compositionally biased region" description="Basic and acidic residues" evidence="1">
    <location>
        <begin position="292"/>
        <end position="307"/>
    </location>
</feature>
<accession>A0A2R6NMB0</accession>
<dbReference type="OrthoDB" id="3353673at2759"/>
<dbReference type="EMBL" id="MLYV02001103">
    <property type="protein sequence ID" value="PSR73162.1"/>
    <property type="molecule type" value="Genomic_DNA"/>
</dbReference>
<gene>
    <name evidence="2" type="ORF">PHLCEN_2v10974</name>
</gene>
<name>A0A2R6NMB0_9APHY</name>
<evidence type="ECO:0000256" key="1">
    <source>
        <dbReference type="SAM" id="MobiDB-lite"/>
    </source>
</evidence>